<dbReference type="Pfam" id="PF05141">
    <property type="entry name" value="DIT1_PvcA"/>
    <property type="match status" value="1"/>
</dbReference>
<organism evidence="4 5">
    <name type="scientific">Pseudomonas soli</name>
    <dbReference type="NCBI Taxonomy" id="1306993"/>
    <lineage>
        <taxon>Bacteria</taxon>
        <taxon>Pseudomonadati</taxon>
        <taxon>Pseudomonadota</taxon>
        <taxon>Gammaproteobacteria</taxon>
        <taxon>Pseudomonadales</taxon>
        <taxon>Pseudomonadaceae</taxon>
        <taxon>Pseudomonas</taxon>
    </lineage>
</organism>
<evidence type="ECO:0000313" key="3">
    <source>
        <dbReference type="EMBL" id="MEE1880081.1"/>
    </source>
</evidence>
<dbReference type="PANTHER" id="PTHR37285">
    <property type="entry name" value="SPORE WALL MATURATION PROTEIN DIT1"/>
    <property type="match status" value="1"/>
</dbReference>
<evidence type="ECO:0000313" key="5">
    <source>
        <dbReference type="Proteomes" id="UP000199221"/>
    </source>
</evidence>
<dbReference type="InterPro" id="IPR003819">
    <property type="entry name" value="TauD/TfdA-like"/>
</dbReference>
<dbReference type="PANTHER" id="PTHR37285:SF5">
    <property type="entry name" value="SPORE WALL MATURATION PROTEIN DIT1"/>
    <property type="match status" value="1"/>
</dbReference>
<feature type="domain" description="TauD/TfdA-like" evidence="2">
    <location>
        <begin position="342"/>
        <end position="583"/>
    </location>
</feature>
<keyword evidence="1" id="KW-0560">Oxidoreductase</keyword>
<evidence type="ECO:0000259" key="2">
    <source>
        <dbReference type="Pfam" id="PF02668"/>
    </source>
</evidence>
<dbReference type="Proteomes" id="UP000199221">
    <property type="component" value="Unassembled WGS sequence"/>
</dbReference>
<dbReference type="Pfam" id="PF02668">
    <property type="entry name" value="TauD"/>
    <property type="match status" value="1"/>
</dbReference>
<dbReference type="InterPro" id="IPR042098">
    <property type="entry name" value="TauD-like_sf"/>
</dbReference>
<evidence type="ECO:0000256" key="1">
    <source>
        <dbReference type="ARBA" id="ARBA00023002"/>
    </source>
</evidence>
<proteinExistence type="predicted"/>
<dbReference type="Proteomes" id="UP001329505">
    <property type="component" value="Unassembled WGS sequence"/>
</dbReference>
<dbReference type="GO" id="GO:0016706">
    <property type="term" value="F:2-oxoglutarate-dependent dioxygenase activity"/>
    <property type="evidence" value="ECO:0007669"/>
    <property type="project" value="UniProtKB-ARBA"/>
</dbReference>
<reference evidence="3 6" key="2">
    <citation type="submission" date="2024-01" db="EMBL/GenBank/DDBJ databases">
        <title>Unpublished Manusciprt.</title>
        <authorList>
            <person name="Duman M."/>
            <person name="Valdes E.G."/>
            <person name="Ajmi N."/>
            <person name="Altun S."/>
            <person name="Saticioglu I.B."/>
        </authorList>
    </citation>
    <scope>NUCLEOTIDE SEQUENCE [LARGE SCALE GENOMIC DNA]</scope>
    <source>
        <strain evidence="3 6">139P</strain>
    </source>
</reference>
<evidence type="ECO:0000313" key="4">
    <source>
        <dbReference type="EMBL" id="SEP88409.1"/>
    </source>
</evidence>
<name>A0A1H9BHQ6_9PSED</name>
<sequence>MQDKDSWMEAVGQVLDAYLLKAQDDRFDQAGRAHLAHDLARCFDSGEPLRMVLPGFPCKSPNDHDKTFGVLPDHGEVIAIERLDRLAQELAELHAPGCEIAILSDGTTFNDIVGVPDDVRRAYNQALRTLCTTHCIRWVSMEDLFPQASSAEALRATLVKQARLPWKNVEALIEQCQHDEALGRTHDKLCSHLYNDLRLCRQAGQDEDEHLRQISYKAYQMMLRGQALNAAVERFFPGHVRLSVHQYDNAGPKFTVALAEGLDHVVSPWHAVPVRQLDGHQTLRGRAQIDAARHVLVTWRGQPWLFHETAGEALEGFNFTLQKLPLFGLLVSDPLGLGFQRLSTETLQALVRSFGFVCLRGCEFTDQQAFATDCERFGTIYRWSFGEVHVVKPADQPQGVVHSLEKTPLHWDLNMLPDSDPLVQRDAKFCAHTFMLYCKTPPQPGEGQTTVVDSRNALRKVGLRTARQWQGIDLTYYTRMTYFGGSPRSYSLVDLDPRSGERVLRYQEGCQSSLQTLEQKVQGHDEAFQQALISQLDELVYDPECLIAHEWQAGDLVLIDNYQTLHGRLPMSAASAARELWRVQVY</sequence>
<accession>A0A1H9BHQ6</accession>
<gene>
    <name evidence="4" type="ORF">SAMN05216230_101703</name>
    <name evidence="3" type="ORF">V0R55_07905</name>
</gene>
<dbReference type="RefSeq" id="WP_094010244.1">
    <property type="nucleotide sequence ID" value="NZ_FOEQ01000001.1"/>
</dbReference>
<dbReference type="AlphaFoldDB" id="A0A1H9BHQ6"/>
<protein>
    <submittedName>
        <fullName evidence="3">L-tyrosine/L-tryptophan isonitrile synthase family protein</fullName>
    </submittedName>
    <submittedName>
        <fullName evidence="4">Pyoverdine/dityrosine biosynthesis protein Dit1</fullName>
    </submittedName>
</protein>
<dbReference type="EMBL" id="JAZDQQ010000005">
    <property type="protein sequence ID" value="MEE1880081.1"/>
    <property type="molecule type" value="Genomic_DNA"/>
</dbReference>
<dbReference type="EMBL" id="FOEQ01000001">
    <property type="protein sequence ID" value="SEP88409.1"/>
    <property type="molecule type" value="Genomic_DNA"/>
</dbReference>
<dbReference type="Gene3D" id="3.60.130.10">
    <property type="entry name" value="Clavaminate synthase-like"/>
    <property type="match status" value="1"/>
</dbReference>
<dbReference type="InterPro" id="IPR007817">
    <property type="entry name" value="Isocyanide_synthase_DIT1"/>
</dbReference>
<keyword evidence="6" id="KW-1185">Reference proteome</keyword>
<reference evidence="4 5" key="1">
    <citation type="submission" date="2016-10" db="EMBL/GenBank/DDBJ databases">
        <authorList>
            <person name="de Groot N.N."/>
        </authorList>
    </citation>
    <scope>NUCLEOTIDE SEQUENCE [LARGE SCALE GENOMIC DNA]</scope>
    <source>
        <strain evidence="4 5">LMG 27941</strain>
    </source>
</reference>
<evidence type="ECO:0000313" key="6">
    <source>
        <dbReference type="Proteomes" id="UP001329505"/>
    </source>
</evidence>
<dbReference type="SUPFAM" id="SSF51197">
    <property type="entry name" value="Clavaminate synthase-like"/>
    <property type="match status" value="1"/>
</dbReference>